<keyword evidence="3" id="KW-1015">Disulfide bond</keyword>
<evidence type="ECO:0000256" key="3">
    <source>
        <dbReference type="ARBA" id="ARBA00023157"/>
    </source>
</evidence>
<protein>
    <submittedName>
        <fullName evidence="7">Redoxin domain-containing protein</fullName>
    </submittedName>
</protein>
<dbReference type="PANTHER" id="PTHR42852:SF6">
    <property type="entry name" value="THIOL:DISULFIDE INTERCHANGE PROTEIN DSBE"/>
    <property type="match status" value="1"/>
</dbReference>
<dbReference type="CDD" id="cd02966">
    <property type="entry name" value="TlpA_like_family"/>
    <property type="match status" value="1"/>
</dbReference>
<dbReference type="SUPFAM" id="SSF52833">
    <property type="entry name" value="Thioredoxin-like"/>
    <property type="match status" value="1"/>
</dbReference>
<dbReference type="InterPro" id="IPR000866">
    <property type="entry name" value="AhpC/TSA"/>
</dbReference>
<dbReference type="InterPro" id="IPR025380">
    <property type="entry name" value="DUF4369"/>
</dbReference>
<dbReference type="Pfam" id="PF00578">
    <property type="entry name" value="AhpC-TSA"/>
    <property type="match status" value="1"/>
</dbReference>
<name>A0ABR6F324_9SPHI</name>
<dbReference type="PROSITE" id="PS51352">
    <property type="entry name" value="THIOREDOXIN_2"/>
    <property type="match status" value="1"/>
</dbReference>
<evidence type="ECO:0000256" key="5">
    <source>
        <dbReference type="SAM" id="SignalP"/>
    </source>
</evidence>
<organism evidence="7 8">
    <name type="scientific">Pedobacter gandavensis</name>
    <dbReference type="NCBI Taxonomy" id="2679963"/>
    <lineage>
        <taxon>Bacteria</taxon>
        <taxon>Pseudomonadati</taxon>
        <taxon>Bacteroidota</taxon>
        <taxon>Sphingobacteriia</taxon>
        <taxon>Sphingobacteriales</taxon>
        <taxon>Sphingobacteriaceae</taxon>
        <taxon>Pedobacter</taxon>
    </lineage>
</organism>
<dbReference type="RefSeq" id="WP_182960615.1">
    <property type="nucleotide sequence ID" value="NZ_WNXC01000008.1"/>
</dbReference>
<dbReference type="InterPro" id="IPR013766">
    <property type="entry name" value="Thioredoxin_domain"/>
</dbReference>
<proteinExistence type="predicted"/>
<dbReference type="PROSITE" id="PS00194">
    <property type="entry name" value="THIOREDOXIN_1"/>
    <property type="match status" value="1"/>
</dbReference>
<evidence type="ECO:0000256" key="4">
    <source>
        <dbReference type="ARBA" id="ARBA00023284"/>
    </source>
</evidence>
<dbReference type="InterPro" id="IPR036249">
    <property type="entry name" value="Thioredoxin-like_sf"/>
</dbReference>
<sequence>MKRTLIAAICLLPIAGMSQGKFTVQGKVGNLNAPAKAYIAYRVGAEQKTDSTAIVGGKFTFQGPIAGISQAQIRIKHNDNVVDPAKRTAPDVLAFYLEPKEIQIISTKDSIIHATVKGSKINEENAKYKALTKSVSDKGAALMAEYRAKSETERKDEAYMKTVYARDEAIQKELDAINASFIAANPDSYVALVAFRSGLSDIDPAVVEPQFNKFSTAVKNTDLGKNIAGMIASAKNTQVGQMAMDFTQNDVNDKPVKLSDFKGKYVLLDFWASWCGPCRQENPNVVAAFNKFKDKNFTVLGVSLDRPGQKQAWLTAIEKDNLTWTHVSDLNFWNNAVAKTYGIQSIPANYLIDPTGKIIAKNIRGEELQTKLAEILGGNKSK</sequence>
<evidence type="ECO:0000313" key="7">
    <source>
        <dbReference type="EMBL" id="MBB2151093.1"/>
    </source>
</evidence>
<reference evidence="7 8" key="1">
    <citation type="submission" date="2019-11" db="EMBL/GenBank/DDBJ databases">
        <title>Description of Pedobacter sp. LMG 31462T.</title>
        <authorList>
            <person name="Carlier A."/>
            <person name="Qi S."/>
            <person name="Vandamme P."/>
        </authorList>
    </citation>
    <scope>NUCLEOTIDE SEQUENCE [LARGE SCALE GENOMIC DNA]</scope>
    <source>
        <strain evidence="7 8">LMG 31462</strain>
    </source>
</reference>
<comment type="subcellular location">
    <subcellularLocation>
        <location evidence="1">Cell envelope</location>
    </subcellularLocation>
</comment>
<feature type="domain" description="Thioredoxin" evidence="6">
    <location>
        <begin position="237"/>
        <end position="381"/>
    </location>
</feature>
<evidence type="ECO:0000259" key="6">
    <source>
        <dbReference type="PROSITE" id="PS51352"/>
    </source>
</evidence>
<keyword evidence="2" id="KW-0201">Cytochrome c-type biogenesis</keyword>
<evidence type="ECO:0000256" key="2">
    <source>
        <dbReference type="ARBA" id="ARBA00022748"/>
    </source>
</evidence>
<feature type="signal peptide" evidence="5">
    <location>
        <begin position="1"/>
        <end position="20"/>
    </location>
</feature>
<dbReference type="Proteomes" id="UP000636110">
    <property type="component" value="Unassembled WGS sequence"/>
</dbReference>
<dbReference type="EMBL" id="WNXC01000008">
    <property type="protein sequence ID" value="MBB2151093.1"/>
    <property type="molecule type" value="Genomic_DNA"/>
</dbReference>
<dbReference type="InterPro" id="IPR017937">
    <property type="entry name" value="Thioredoxin_CS"/>
</dbReference>
<dbReference type="InterPro" id="IPR050553">
    <property type="entry name" value="Thioredoxin_ResA/DsbE_sf"/>
</dbReference>
<dbReference type="Gene3D" id="3.40.30.10">
    <property type="entry name" value="Glutaredoxin"/>
    <property type="match status" value="1"/>
</dbReference>
<keyword evidence="5" id="KW-0732">Signal</keyword>
<evidence type="ECO:0000256" key="1">
    <source>
        <dbReference type="ARBA" id="ARBA00004196"/>
    </source>
</evidence>
<evidence type="ECO:0000313" key="8">
    <source>
        <dbReference type="Proteomes" id="UP000636110"/>
    </source>
</evidence>
<dbReference type="PANTHER" id="PTHR42852">
    <property type="entry name" value="THIOL:DISULFIDE INTERCHANGE PROTEIN DSBE"/>
    <property type="match status" value="1"/>
</dbReference>
<keyword evidence="4" id="KW-0676">Redox-active center</keyword>
<gene>
    <name evidence="7" type="ORF">GM920_19505</name>
</gene>
<dbReference type="Pfam" id="PF14289">
    <property type="entry name" value="DUF4369"/>
    <property type="match status" value="1"/>
</dbReference>
<comment type="caution">
    <text evidence="7">The sequence shown here is derived from an EMBL/GenBank/DDBJ whole genome shotgun (WGS) entry which is preliminary data.</text>
</comment>
<accession>A0ABR6F324</accession>
<keyword evidence="8" id="KW-1185">Reference proteome</keyword>
<feature type="chain" id="PRO_5046264306" evidence="5">
    <location>
        <begin position="21"/>
        <end position="382"/>
    </location>
</feature>